<feature type="domain" description="VOC" evidence="1">
    <location>
        <begin position="20"/>
        <end position="161"/>
    </location>
</feature>
<dbReference type="SUPFAM" id="SSF54593">
    <property type="entry name" value="Glyoxalase/Bleomycin resistance protein/Dihydroxybiphenyl dioxygenase"/>
    <property type="match status" value="1"/>
</dbReference>
<dbReference type="EMBL" id="CP163439">
    <property type="protein sequence ID" value="XDQ39452.1"/>
    <property type="molecule type" value="Genomic_DNA"/>
</dbReference>
<sequence length="166" mass="19221">MNETPSAVTEAAHVRSPRPRFHHVGVQTTDLANSVRWYEDFLGCRQAWSLDRFSELTRSRLPGIHELTEMVLGDVRIHLFDRPGRKYDPSESAVQFQHFCFSVGAPEELVRLRERWIELHRSGRYAFALDEQPTDIVVDDDGVRSFYAYDVNGLEFEFTYVPDGQS</sequence>
<dbReference type="AlphaFoldDB" id="A0AB39QAB5"/>
<dbReference type="RefSeq" id="WP_369174176.1">
    <property type="nucleotide sequence ID" value="NZ_CP163439.1"/>
</dbReference>
<proteinExistence type="predicted"/>
<name>A0AB39QAB5_9ACTN</name>
<dbReference type="Gene3D" id="3.10.180.10">
    <property type="entry name" value="2,3-Dihydroxybiphenyl 1,2-Dioxygenase, domain 1"/>
    <property type="match status" value="1"/>
</dbReference>
<dbReference type="Pfam" id="PF00903">
    <property type="entry name" value="Glyoxalase"/>
    <property type="match status" value="1"/>
</dbReference>
<dbReference type="InterPro" id="IPR037523">
    <property type="entry name" value="VOC_core"/>
</dbReference>
<dbReference type="InterPro" id="IPR029068">
    <property type="entry name" value="Glyas_Bleomycin-R_OHBP_Dase"/>
</dbReference>
<evidence type="ECO:0000313" key="2">
    <source>
        <dbReference type="EMBL" id="XDQ39452.1"/>
    </source>
</evidence>
<evidence type="ECO:0000259" key="1">
    <source>
        <dbReference type="PROSITE" id="PS51819"/>
    </source>
</evidence>
<accession>A0AB39QAB5</accession>
<organism evidence="2">
    <name type="scientific">Streptomyces sp. R28</name>
    <dbReference type="NCBI Taxonomy" id="3238628"/>
    <lineage>
        <taxon>Bacteria</taxon>
        <taxon>Bacillati</taxon>
        <taxon>Actinomycetota</taxon>
        <taxon>Actinomycetes</taxon>
        <taxon>Kitasatosporales</taxon>
        <taxon>Streptomycetaceae</taxon>
        <taxon>Streptomyces</taxon>
    </lineage>
</organism>
<gene>
    <name evidence="2" type="ORF">AB5J49_42290</name>
</gene>
<dbReference type="CDD" id="cd06587">
    <property type="entry name" value="VOC"/>
    <property type="match status" value="1"/>
</dbReference>
<dbReference type="InterPro" id="IPR004360">
    <property type="entry name" value="Glyas_Fos-R_dOase_dom"/>
</dbReference>
<reference evidence="2" key="1">
    <citation type="submission" date="2024-07" db="EMBL/GenBank/DDBJ databases">
        <authorList>
            <person name="Yu S.T."/>
        </authorList>
    </citation>
    <scope>NUCLEOTIDE SEQUENCE</scope>
    <source>
        <strain evidence="2">R28</strain>
    </source>
</reference>
<dbReference type="PROSITE" id="PS51819">
    <property type="entry name" value="VOC"/>
    <property type="match status" value="1"/>
</dbReference>
<protein>
    <submittedName>
        <fullName evidence="2">VOC family protein</fullName>
    </submittedName>
</protein>